<dbReference type="AlphaFoldDB" id="A0AAV4XE88"/>
<evidence type="ECO:0000313" key="2">
    <source>
        <dbReference type="EMBL" id="GIY92104.1"/>
    </source>
</evidence>
<feature type="region of interest" description="Disordered" evidence="1">
    <location>
        <begin position="91"/>
        <end position="114"/>
    </location>
</feature>
<name>A0AAV4XE88_CAEEX</name>
<organism evidence="2 3">
    <name type="scientific">Caerostris extrusa</name>
    <name type="common">Bark spider</name>
    <name type="synonym">Caerostris bankana</name>
    <dbReference type="NCBI Taxonomy" id="172846"/>
    <lineage>
        <taxon>Eukaryota</taxon>
        <taxon>Metazoa</taxon>
        <taxon>Ecdysozoa</taxon>
        <taxon>Arthropoda</taxon>
        <taxon>Chelicerata</taxon>
        <taxon>Arachnida</taxon>
        <taxon>Araneae</taxon>
        <taxon>Araneomorphae</taxon>
        <taxon>Entelegynae</taxon>
        <taxon>Araneoidea</taxon>
        <taxon>Araneidae</taxon>
        <taxon>Caerostris</taxon>
    </lineage>
</organism>
<comment type="caution">
    <text evidence="2">The sequence shown here is derived from an EMBL/GenBank/DDBJ whole genome shotgun (WGS) entry which is preliminary data.</text>
</comment>
<evidence type="ECO:0008006" key="4">
    <source>
        <dbReference type="Google" id="ProtNLM"/>
    </source>
</evidence>
<protein>
    <recommendedName>
        <fullName evidence="4">DUF4283 domain-containing protein</fullName>
    </recommendedName>
</protein>
<sequence length="114" mass="12989">MSLQPTDCLVDAFILVIHILSRRYLYSPYIGLTYSVEMEAMVRFHISDFEPKILTSDTHALLHQFQWYKTLTVDVWVRIPLLTIYCKYTETPLSSGEGSGTPAVSKRPTVDCGT</sequence>
<evidence type="ECO:0000313" key="3">
    <source>
        <dbReference type="Proteomes" id="UP001054945"/>
    </source>
</evidence>
<reference evidence="2 3" key="1">
    <citation type="submission" date="2021-06" db="EMBL/GenBank/DDBJ databases">
        <title>Caerostris extrusa draft genome.</title>
        <authorList>
            <person name="Kono N."/>
            <person name="Arakawa K."/>
        </authorList>
    </citation>
    <scope>NUCLEOTIDE SEQUENCE [LARGE SCALE GENOMIC DNA]</scope>
</reference>
<proteinExistence type="predicted"/>
<gene>
    <name evidence="2" type="ORF">CEXT_156601</name>
</gene>
<dbReference type="EMBL" id="BPLR01017498">
    <property type="protein sequence ID" value="GIY92104.1"/>
    <property type="molecule type" value="Genomic_DNA"/>
</dbReference>
<evidence type="ECO:0000256" key="1">
    <source>
        <dbReference type="SAM" id="MobiDB-lite"/>
    </source>
</evidence>
<accession>A0AAV4XE88</accession>
<dbReference type="Proteomes" id="UP001054945">
    <property type="component" value="Unassembled WGS sequence"/>
</dbReference>
<keyword evidence="3" id="KW-1185">Reference proteome</keyword>